<sequence length="163" mass="17422">MQYIATTLALFAAANAVALPAEQADQGKQSTADSGLSICFSNTNEYCPDPNPPPGPPVPRPRPRPQPQPQFPQFPQFPQPADGDQNGPYRSQCQCTLYGQPVPGTLSSSACNDLNMHYPNLQFNSATQSCYDANQRGLEQNGFAAACSRQGSQYGSAVSGVCY</sequence>
<evidence type="ECO:0000313" key="3">
    <source>
        <dbReference type="EMBL" id="CAK4034285.1"/>
    </source>
</evidence>
<dbReference type="AlphaFoldDB" id="A0AAI9EFJ2"/>
<feature type="compositionally biased region" description="Pro residues" evidence="1">
    <location>
        <begin position="49"/>
        <end position="78"/>
    </location>
</feature>
<dbReference type="Proteomes" id="UP001296104">
    <property type="component" value="Unassembled WGS sequence"/>
</dbReference>
<feature type="chain" id="PRO_5042516963" evidence="2">
    <location>
        <begin position="17"/>
        <end position="163"/>
    </location>
</feature>
<gene>
    <name evidence="3" type="ORF">LECACI_7A009443</name>
</gene>
<accession>A0AAI9EFJ2</accession>
<proteinExistence type="predicted"/>
<keyword evidence="2" id="KW-0732">Signal</keyword>
<evidence type="ECO:0000313" key="4">
    <source>
        <dbReference type="Proteomes" id="UP001296104"/>
    </source>
</evidence>
<comment type="caution">
    <text evidence="3">The sequence shown here is derived from an EMBL/GenBank/DDBJ whole genome shotgun (WGS) entry which is preliminary data.</text>
</comment>
<reference evidence="3" key="1">
    <citation type="submission" date="2023-11" db="EMBL/GenBank/DDBJ databases">
        <authorList>
            <person name="Alioto T."/>
            <person name="Alioto T."/>
            <person name="Gomez Garrido J."/>
        </authorList>
    </citation>
    <scope>NUCLEOTIDE SEQUENCE</scope>
</reference>
<name>A0AAI9EFJ2_9PEZI</name>
<evidence type="ECO:0000256" key="1">
    <source>
        <dbReference type="SAM" id="MobiDB-lite"/>
    </source>
</evidence>
<dbReference type="EMBL" id="CAVMBE010000111">
    <property type="protein sequence ID" value="CAK4034285.1"/>
    <property type="molecule type" value="Genomic_DNA"/>
</dbReference>
<organism evidence="3 4">
    <name type="scientific">Lecanosticta acicola</name>
    <dbReference type="NCBI Taxonomy" id="111012"/>
    <lineage>
        <taxon>Eukaryota</taxon>
        <taxon>Fungi</taxon>
        <taxon>Dikarya</taxon>
        <taxon>Ascomycota</taxon>
        <taxon>Pezizomycotina</taxon>
        <taxon>Dothideomycetes</taxon>
        <taxon>Dothideomycetidae</taxon>
        <taxon>Mycosphaerellales</taxon>
        <taxon>Mycosphaerellaceae</taxon>
        <taxon>Lecanosticta</taxon>
    </lineage>
</organism>
<evidence type="ECO:0000256" key="2">
    <source>
        <dbReference type="SAM" id="SignalP"/>
    </source>
</evidence>
<keyword evidence="4" id="KW-1185">Reference proteome</keyword>
<feature type="region of interest" description="Disordered" evidence="1">
    <location>
        <begin position="43"/>
        <end position="89"/>
    </location>
</feature>
<feature type="signal peptide" evidence="2">
    <location>
        <begin position="1"/>
        <end position="16"/>
    </location>
</feature>
<protein>
    <submittedName>
        <fullName evidence="3">Uncharacterized protein</fullName>
    </submittedName>
</protein>